<reference evidence="1 2" key="1">
    <citation type="submission" date="2020-06" db="EMBL/GenBank/DDBJ databases">
        <authorList>
            <person name="Li R."/>
            <person name="Bekaert M."/>
        </authorList>
    </citation>
    <scope>NUCLEOTIDE SEQUENCE [LARGE SCALE GENOMIC DNA]</scope>
    <source>
        <strain evidence="2">wild</strain>
    </source>
</reference>
<evidence type="ECO:0000313" key="2">
    <source>
        <dbReference type="Proteomes" id="UP000507470"/>
    </source>
</evidence>
<evidence type="ECO:0000313" key="1">
    <source>
        <dbReference type="EMBL" id="CAC5385732.1"/>
    </source>
</evidence>
<proteinExistence type="predicted"/>
<sequence>METFKTCCLGELQANDTLQRNGSHGAPSIADSVRSILCPGLPECNNNGTCICNNTFIASDCSIDKRKPPEMFGVRGDGLCDTSEIDCDTAFVLGDHVGSSRDLSCRVHKYHISKSGDKSLTSTWIANASLETFVEVHCPLQDQLHLRSKRNAESEMFMEIYKLSISYDMENFGDELDLIIYDSKCQIADPDSNPPIFALKKSTCYIDGKCYLNDEQSLVDVCNVCNPLSPYAWSIPLEIEGCVKMENKILVGLLDQLLVVLS</sequence>
<dbReference type="AlphaFoldDB" id="A0A6J8BPZ9"/>
<dbReference type="EMBL" id="CACVKT020003764">
    <property type="protein sequence ID" value="CAC5385732.1"/>
    <property type="molecule type" value="Genomic_DNA"/>
</dbReference>
<gene>
    <name evidence="1" type="ORF">MCOR_21241</name>
</gene>
<dbReference type="OrthoDB" id="382013at2759"/>
<dbReference type="Proteomes" id="UP000507470">
    <property type="component" value="Unassembled WGS sequence"/>
</dbReference>
<keyword evidence="2" id="KW-1185">Reference proteome</keyword>
<organism evidence="1 2">
    <name type="scientific">Mytilus coruscus</name>
    <name type="common">Sea mussel</name>
    <dbReference type="NCBI Taxonomy" id="42192"/>
    <lineage>
        <taxon>Eukaryota</taxon>
        <taxon>Metazoa</taxon>
        <taxon>Spiralia</taxon>
        <taxon>Lophotrochozoa</taxon>
        <taxon>Mollusca</taxon>
        <taxon>Bivalvia</taxon>
        <taxon>Autobranchia</taxon>
        <taxon>Pteriomorphia</taxon>
        <taxon>Mytilida</taxon>
        <taxon>Mytiloidea</taxon>
        <taxon>Mytilidae</taxon>
        <taxon>Mytilinae</taxon>
        <taxon>Mytilus</taxon>
    </lineage>
</organism>
<protein>
    <submittedName>
        <fullName evidence="1">Uncharacterized protein</fullName>
    </submittedName>
</protein>
<accession>A0A6J8BPZ9</accession>
<name>A0A6J8BPZ9_MYTCO</name>